<accession>A0A8J3XIU9</accession>
<sequence>MAVVIVMSPFTLRQRIYGLDRRVAKVCGEEMVRYYFDYWQEHPPQMRGLYRLALKLQPSLAKRAARLASANL</sequence>
<reference evidence="1 2" key="1">
    <citation type="submission" date="2021-01" db="EMBL/GenBank/DDBJ databases">
        <title>Whole genome shotgun sequence of Planotetraspora phitsanulokensis NBRC 104273.</title>
        <authorList>
            <person name="Komaki H."/>
            <person name="Tamura T."/>
        </authorList>
    </citation>
    <scope>NUCLEOTIDE SEQUENCE [LARGE SCALE GENOMIC DNA]</scope>
    <source>
        <strain evidence="1 2">NBRC 104273</strain>
    </source>
</reference>
<name>A0A8J3XIU9_9ACTN</name>
<keyword evidence="2" id="KW-1185">Reference proteome</keyword>
<proteinExistence type="predicted"/>
<organism evidence="1 2">
    <name type="scientific">Planotetraspora phitsanulokensis</name>
    <dbReference type="NCBI Taxonomy" id="575192"/>
    <lineage>
        <taxon>Bacteria</taxon>
        <taxon>Bacillati</taxon>
        <taxon>Actinomycetota</taxon>
        <taxon>Actinomycetes</taxon>
        <taxon>Streptosporangiales</taxon>
        <taxon>Streptosporangiaceae</taxon>
        <taxon>Planotetraspora</taxon>
    </lineage>
</organism>
<protein>
    <submittedName>
        <fullName evidence="1">Uncharacterized protein</fullName>
    </submittedName>
</protein>
<comment type="caution">
    <text evidence="1">The sequence shown here is derived from an EMBL/GenBank/DDBJ whole genome shotgun (WGS) entry which is preliminary data.</text>
</comment>
<evidence type="ECO:0000313" key="1">
    <source>
        <dbReference type="EMBL" id="GII43522.1"/>
    </source>
</evidence>
<dbReference type="EMBL" id="BOOP01000064">
    <property type="protein sequence ID" value="GII43522.1"/>
    <property type="molecule type" value="Genomic_DNA"/>
</dbReference>
<evidence type="ECO:0000313" key="2">
    <source>
        <dbReference type="Proteomes" id="UP000622547"/>
    </source>
</evidence>
<gene>
    <name evidence="1" type="ORF">Pph01_85250</name>
</gene>
<dbReference type="AlphaFoldDB" id="A0A8J3XIU9"/>
<dbReference type="Proteomes" id="UP000622547">
    <property type="component" value="Unassembled WGS sequence"/>
</dbReference>